<feature type="region of interest" description="Disordered" evidence="1">
    <location>
        <begin position="249"/>
        <end position="370"/>
    </location>
</feature>
<evidence type="ECO:0000313" key="2">
    <source>
        <dbReference type="EMBL" id="KAH0943282.1"/>
    </source>
</evidence>
<feature type="compositionally biased region" description="Basic and acidic residues" evidence="1">
    <location>
        <begin position="148"/>
        <end position="160"/>
    </location>
</feature>
<dbReference type="Proteomes" id="UP000824890">
    <property type="component" value="Unassembled WGS sequence"/>
</dbReference>
<feature type="region of interest" description="Disordered" evidence="1">
    <location>
        <begin position="97"/>
        <end position="209"/>
    </location>
</feature>
<reference evidence="2 3" key="1">
    <citation type="submission" date="2021-05" db="EMBL/GenBank/DDBJ databases">
        <title>Genome Assembly of Synthetic Allotetraploid Brassica napus Reveals Homoeologous Exchanges between Subgenomes.</title>
        <authorList>
            <person name="Davis J.T."/>
        </authorList>
    </citation>
    <scope>NUCLEOTIDE SEQUENCE [LARGE SCALE GENOMIC DNA]</scope>
    <source>
        <strain evidence="3">cv. Da-Ae</strain>
        <tissue evidence="2">Seedling</tissue>
    </source>
</reference>
<feature type="compositionally biased region" description="Low complexity" evidence="1">
    <location>
        <begin position="409"/>
        <end position="420"/>
    </location>
</feature>
<evidence type="ECO:0000313" key="3">
    <source>
        <dbReference type="Proteomes" id="UP000824890"/>
    </source>
</evidence>
<keyword evidence="3" id="KW-1185">Reference proteome</keyword>
<feature type="compositionally biased region" description="Polar residues" evidence="1">
    <location>
        <begin position="291"/>
        <end position="300"/>
    </location>
</feature>
<feature type="compositionally biased region" description="Polar residues" evidence="1">
    <location>
        <begin position="313"/>
        <end position="329"/>
    </location>
</feature>
<organism evidence="2 3">
    <name type="scientific">Brassica napus</name>
    <name type="common">Rape</name>
    <dbReference type="NCBI Taxonomy" id="3708"/>
    <lineage>
        <taxon>Eukaryota</taxon>
        <taxon>Viridiplantae</taxon>
        <taxon>Streptophyta</taxon>
        <taxon>Embryophyta</taxon>
        <taxon>Tracheophyta</taxon>
        <taxon>Spermatophyta</taxon>
        <taxon>Magnoliopsida</taxon>
        <taxon>eudicotyledons</taxon>
        <taxon>Gunneridae</taxon>
        <taxon>Pentapetalae</taxon>
        <taxon>rosids</taxon>
        <taxon>malvids</taxon>
        <taxon>Brassicales</taxon>
        <taxon>Brassicaceae</taxon>
        <taxon>Brassiceae</taxon>
        <taxon>Brassica</taxon>
    </lineage>
</organism>
<feature type="compositionally biased region" description="Polar residues" evidence="1">
    <location>
        <begin position="343"/>
        <end position="361"/>
    </location>
</feature>
<dbReference type="EMBL" id="JAGKQM010000001">
    <property type="protein sequence ID" value="KAH0943282.1"/>
    <property type="molecule type" value="Genomic_DNA"/>
</dbReference>
<accession>A0ABQ8EPR3</accession>
<comment type="caution">
    <text evidence="2">The sequence shown here is derived from an EMBL/GenBank/DDBJ whole genome shotgun (WGS) entry which is preliminary data.</text>
</comment>
<proteinExistence type="predicted"/>
<feature type="compositionally biased region" description="Polar residues" evidence="1">
    <location>
        <begin position="119"/>
        <end position="130"/>
    </location>
</feature>
<sequence>MAKKKKPKLGLSSRGASASPASSSSSRSSGAPSDASAKSPPSSTSKKLDLAAAIAVSSVDLLVSDPPLETRATEKSTTDAIELSVSDKALAPSLPLITEDGNLKDTPASPSVHAATVASPEQNAPATTSMDLAAENLTPPPPASNPTDKWDHAPGPDKGKGIFNAAPSAAKDSIPNHSAKTAMHTAQAESSKAHDPLSVSEAESDSSDIQSSESDLFSFCFVRALSSAPMLASTTDIGVATLSVLDLSDTQASRHRSEGLTRETNQQKPQQLIKAELSMALRPQEDENLDYDSNASSSSFEFHGGVRGERSNQNHVSRLSRSQNTSASSFVEEAGDRPPPSSRDGNGNKETQVTTSPQSAGDYSEKSQELVDPCITTPQLVSHTVYQAILRRRQARAKAELEKRNACRTQSPTSSSSDQPEAWNDKNRTQSKEMQSTACKRREEADCSGQQWNIISLNHPSQARLAIK</sequence>
<gene>
    <name evidence="2" type="ORF">HID58_002919</name>
</gene>
<feature type="region of interest" description="Disordered" evidence="1">
    <location>
        <begin position="1"/>
        <end position="80"/>
    </location>
</feature>
<feature type="compositionally biased region" description="Low complexity" evidence="1">
    <location>
        <begin position="12"/>
        <end position="45"/>
    </location>
</feature>
<evidence type="ECO:0000256" key="1">
    <source>
        <dbReference type="SAM" id="MobiDB-lite"/>
    </source>
</evidence>
<feature type="region of interest" description="Disordered" evidence="1">
    <location>
        <begin position="394"/>
        <end position="444"/>
    </location>
</feature>
<protein>
    <submittedName>
        <fullName evidence="2">Uncharacterized protein</fullName>
    </submittedName>
</protein>
<name>A0ABQ8EPR3_BRANA</name>